<dbReference type="PROSITE" id="PS51186">
    <property type="entry name" value="GNAT"/>
    <property type="match status" value="1"/>
</dbReference>
<dbReference type="InterPro" id="IPR051531">
    <property type="entry name" value="N-acetyltransferase"/>
</dbReference>
<dbReference type="Gene3D" id="3.40.630.30">
    <property type="match status" value="1"/>
</dbReference>
<evidence type="ECO:0000259" key="1">
    <source>
        <dbReference type="PROSITE" id="PS51186"/>
    </source>
</evidence>
<dbReference type="PANTHER" id="PTHR43792">
    <property type="entry name" value="GNAT FAMILY, PUTATIVE (AFU_ORTHOLOGUE AFUA_3G00765)-RELATED-RELATED"/>
    <property type="match status" value="1"/>
</dbReference>
<dbReference type="AlphaFoldDB" id="A0A858BW98"/>
<dbReference type="RefSeq" id="WP_163066932.1">
    <property type="nucleotide sequence ID" value="NZ_CP048649.1"/>
</dbReference>
<evidence type="ECO:0000313" key="2">
    <source>
        <dbReference type="EMBL" id="QIB69692.1"/>
    </source>
</evidence>
<dbReference type="GO" id="GO:0016747">
    <property type="term" value="F:acyltransferase activity, transferring groups other than amino-acyl groups"/>
    <property type="evidence" value="ECO:0007669"/>
    <property type="project" value="InterPro"/>
</dbReference>
<dbReference type="PANTHER" id="PTHR43792:SF1">
    <property type="entry name" value="N-ACETYLTRANSFERASE DOMAIN-CONTAINING PROTEIN"/>
    <property type="match status" value="1"/>
</dbReference>
<keyword evidence="3" id="KW-1185">Reference proteome</keyword>
<organism evidence="2 3">
    <name type="scientific">Aminipila butyrica</name>
    <dbReference type="NCBI Taxonomy" id="433296"/>
    <lineage>
        <taxon>Bacteria</taxon>
        <taxon>Bacillati</taxon>
        <taxon>Bacillota</taxon>
        <taxon>Clostridia</taxon>
        <taxon>Peptostreptococcales</taxon>
        <taxon>Anaerovoracaceae</taxon>
        <taxon>Aminipila</taxon>
    </lineage>
</organism>
<dbReference type="Pfam" id="PF13302">
    <property type="entry name" value="Acetyltransf_3"/>
    <property type="match status" value="1"/>
</dbReference>
<dbReference type="Proteomes" id="UP000466848">
    <property type="component" value="Chromosome"/>
</dbReference>
<protein>
    <submittedName>
        <fullName evidence="2">GNAT family N-acetyltransferase</fullName>
    </submittedName>
</protein>
<accession>A0A858BW98</accession>
<dbReference type="SUPFAM" id="SSF55729">
    <property type="entry name" value="Acyl-CoA N-acyltransferases (Nat)"/>
    <property type="match status" value="1"/>
</dbReference>
<evidence type="ECO:0000313" key="3">
    <source>
        <dbReference type="Proteomes" id="UP000466848"/>
    </source>
</evidence>
<gene>
    <name evidence="2" type="ORF">Ami103574_10320</name>
</gene>
<sequence length="183" mass="21114">MKKGEHDSKEIPFLEKGRLIFRKLVPEHVDELKALMGNLAVMYAWEHPFSDEQVENWTQKQLSFYAQDGVGYFAAYEKSSGNFIGQAGLHRFELDNLNGFEVCYMLLPQYWHKGYATESVAIFSEYACHKLSLNVLYAQIKSNNQPSIAVAEKSGFRRQGVFSKYYNGKDMEHFLYMKELGGI</sequence>
<feature type="domain" description="N-acetyltransferase" evidence="1">
    <location>
        <begin position="19"/>
        <end position="181"/>
    </location>
</feature>
<dbReference type="EMBL" id="CP048649">
    <property type="protein sequence ID" value="QIB69692.1"/>
    <property type="molecule type" value="Genomic_DNA"/>
</dbReference>
<name>A0A858BW98_9FIRM</name>
<reference evidence="2 3" key="1">
    <citation type="submission" date="2020-02" db="EMBL/GenBank/DDBJ databases">
        <authorList>
            <person name="Kim Y.B."/>
            <person name="Roh S.W."/>
        </authorList>
    </citation>
    <scope>NUCLEOTIDE SEQUENCE [LARGE SCALE GENOMIC DNA]</scope>
    <source>
        <strain evidence="2 3">DSM 103574</strain>
    </source>
</reference>
<proteinExistence type="predicted"/>
<dbReference type="InterPro" id="IPR000182">
    <property type="entry name" value="GNAT_dom"/>
</dbReference>
<dbReference type="InterPro" id="IPR016181">
    <property type="entry name" value="Acyl_CoA_acyltransferase"/>
</dbReference>
<keyword evidence="2" id="KW-0808">Transferase</keyword>
<dbReference type="KEGG" id="abut:Ami103574_10320"/>